<dbReference type="InterPro" id="IPR020850">
    <property type="entry name" value="GED_dom"/>
</dbReference>
<dbReference type="GO" id="GO:0005737">
    <property type="term" value="C:cytoplasm"/>
    <property type="evidence" value="ECO:0007669"/>
    <property type="project" value="TreeGrafter"/>
</dbReference>
<feature type="region of interest" description="Disordered" evidence="15">
    <location>
        <begin position="942"/>
        <end position="982"/>
    </location>
</feature>
<dbReference type="SUPFAM" id="SSF52540">
    <property type="entry name" value="P-loop containing nucleoside triphosphate hydrolases"/>
    <property type="match status" value="1"/>
</dbReference>
<dbReference type="PROSITE" id="PS51388">
    <property type="entry name" value="GED"/>
    <property type="match status" value="1"/>
</dbReference>
<comment type="caution">
    <text evidence="18">The sequence shown here is derived from an EMBL/GenBank/DDBJ whole genome shotgun (WGS) entry which is preliminary data.</text>
</comment>
<evidence type="ECO:0000256" key="7">
    <source>
        <dbReference type="ARBA" id="ARBA00011738"/>
    </source>
</evidence>
<keyword evidence="19" id="KW-1185">Reference proteome</keyword>
<feature type="region of interest" description="Disordered" evidence="15">
    <location>
        <begin position="1"/>
        <end position="24"/>
    </location>
</feature>
<dbReference type="Pfam" id="PF00350">
    <property type="entry name" value="Dynamin_N"/>
    <property type="match status" value="1"/>
</dbReference>
<evidence type="ECO:0000313" key="19">
    <source>
        <dbReference type="Proteomes" id="UP000623467"/>
    </source>
</evidence>
<evidence type="ECO:0000256" key="8">
    <source>
        <dbReference type="ARBA" id="ARBA00012964"/>
    </source>
</evidence>
<evidence type="ECO:0000256" key="13">
    <source>
        <dbReference type="ARBA" id="ARBA00023134"/>
    </source>
</evidence>
<dbReference type="InterPro" id="IPR006674">
    <property type="entry name" value="HD_domain"/>
</dbReference>
<name>A0A8H7DE60_9AGAR</name>
<dbReference type="PRINTS" id="PR00195">
    <property type="entry name" value="DYNAMIN"/>
</dbReference>
<dbReference type="AlphaFoldDB" id="A0A8H7DE60"/>
<dbReference type="Pfam" id="PF01031">
    <property type="entry name" value="Dynamin_M"/>
    <property type="match status" value="1"/>
</dbReference>
<comment type="cofactor">
    <cofactor evidence="3">
        <name>Co(2+)</name>
        <dbReference type="ChEBI" id="CHEBI:48828"/>
    </cofactor>
</comment>
<dbReference type="GO" id="GO:0005874">
    <property type="term" value="C:microtubule"/>
    <property type="evidence" value="ECO:0007669"/>
    <property type="project" value="TreeGrafter"/>
</dbReference>
<evidence type="ECO:0000256" key="9">
    <source>
        <dbReference type="ARBA" id="ARBA00022723"/>
    </source>
</evidence>
<dbReference type="GO" id="GO:0016020">
    <property type="term" value="C:membrane"/>
    <property type="evidence" value="ECO:0007669"/>
    <property type="project" value="TreeGrafter"/>
</dbReference>
<dbReference type="OrthoDB" id="5061070at2759"/>
<evidence type="ECO:0000256" key="4">
    <source>
        <dbReference type="ARBA" id="ARBA00001946"/>
    </source>
</evidence>
<dbReference type="FunFam" id="1.10.3210.10:FF:000011">
    <property type="entry name" value="HD domain-containing protein 2"/>
    <property type="match status" value="1"/>
</dbReference>
<dbReference type="InterPro" id="IPR027417">
    <property type="entry name" value="P-loop_NTPase"/>
</dbReference>
<comment type="cofactor">
    <cofactor evidence="2">
        <name>Mn(2+)</name>
        <dbReference type="ChEBI" id="CHEBI:29035"/>
    </cofactor>
</comment>
<reference evidence="18" key="1">
    <citation type="submission" date="2020-05" db="EMBL/GenBank/DDBJ databases">
        <title>Mycena genomes resolve the evolution of fungal bioluminescence.</title>
        <authorList>
            <person name="Tsai I.J."/>
        </authorList>
    </citation>
    <scope>NUCLEOTIDE SEQUENCE</scope>
    <source>
        <strain evidence="18">160909Yilan</strain>
    </source>
</reference>
<dbReference type="GO" id="GO:0008017">
    <property type="term" value="F:microtubule binding"/>
    <property type="evidence" value="ECO:0007669"/>
    <property type="project" value="TreeGrafter"/>
</dbReference>
<dbReference type="EC" id="3.1.3.89" evidence="8"/>
<dbReference type="InterPro" id="IPR003607">
    <property type="entry name" value="HD/PDEase_dom"/>
</dbReference>
<dbReference type="InterPro" id="IPR003130">
    <property type="entry name" value="GED"/>
</dbReference>
<evidence type="ECO:0000256" key="6">
    <source>
        <dbReference type="ARBA" id="ARBA00009999"/>
    </source>
</evidence>
<dbReference type="SUPFAM" id="SSF109604">
    <property type="entry name" value="HD-domain/PDEase-like"/>
    <property type="match status" value="1"/>
</dbReference>
<comment type="subunit">
    <text evidence="7">Homodimer.</text>
</comment>
<dbReference type="Gene3D" id="1.10.3210.10">
    <property type="entry name" value="Hypothetical protein af1432"/>
    <property type="match status" value="1"/>
</dbReference>
<protein>
    <recommendedName>
        <fullName evidence="8">5'-deoxynucleotidase</fullName>
        <ecNumber evidence="8">3.1.3.89</ecNumber>
    </recommendedName>
</protein>
<evidence type="ECO:0000256" key="12">
    <source>
        <dbReference type="ARBA" id="ARBA00022842"/>
    </source>
</evidence>
<dbReference type="CDD" id="cd08771">
    <property type="entry name" value="DLP_1"/>
    <property type="match status" value="1"/>
</dbReference>
<evidence type="ECO:0000256" key="3">
    <source>
        <dbReference type="ARBA" id="ARBA00001941"/>
    </source>
</evidence>
<feature type="domain" description="GED" evidence="16">
    <location>
        <begin position="665"/>
        <end position="761"/>
    </location>
</feature>
<dbReference type="SMART" id="SM00053">
    <property type="entry name" value="DYNc"/>
    <property type="match status" value="1"/>
</dbReference>
<dbReference type="GO" id="GO:0009159">
    <property type="term" value="P:deoxyribonucleoside monophosphate catabolic process"/>
    <property type="evidence" value="ECO:0007669"/>
    <property type="project" value="UniProtKB-ARBA"/>
</dbReference>
<evidence type="ECO:0000256" key="2">
    <source>
        <dbReference type="ARBA" id="ARBA00001936"/>
    </source>
</evidence>
<dbReference type="PANTHER" id="PTHR11566:SF21">
    <property type="entry name" value="DYNAMIN RELATED PROTEIN 1, ISOFORM A"/>
    <property type="match status" value="1"/>
</dbReference>
<sequence>MSVSNSSAISNPDPHASDKGVGLSNLSLSQGRRHMLDLINRLHNTGVQLDIDLPQIAVIGSQSAGKSSLIESISGITLPRAAGTCTRCPTECRLTYSEAPWKCTVDLHFITDKNGQSLGQPRNEPFGDSIFDKSDVEDRIRRAQRAILNPSKPAKFFLDGEDDDGQHEVSFSTNYISLQISGPEIADLSFVDLPGLIASVSRGGNERDIAMVKSLVTSYISKPSCVILLTVTCETDFENQGAHHLTKEYDPLGKRTIGVLTKPDRIPHGDEESWLPLIRNEQETLENNWYCVKQPGSQDLKQGITWEDARTRENDFFTLTPPWSDLDPMYQKYLRTPNLVERLSQILSDLISKRLPQIQIELENTIQRTRMGLQKLPKPPSNDPIGEIASLLHQFIGELDNILEGVSHNSGLLQAVRPAHERFRHEIRDTAPDFRPFEETAPHPFSPFPFLSHEDDDAQILVAQETSPIFIDAVLDRAQAFRTRELPGHYPFVVQKSFIAEFTAKWAAPAQLLCREVHSMLAQHVKKLVTLHFSSFGQGGLEQRITVLIQDYMNQRAEAAQALITKFIALETEGPLTLNEHYLTDYKAKFLAHYKSAREMKQNPVLMQAISSYKPRKGSPTSVNSGVVPEAGIAQALSGLSGIGLNTVTPGDLVKLLPPDRMDAALNIMADVRAYFQVAYKRIADNVPLAIDYELVRGIGRELLPALYRGLGVNGPDGLRICRDFAQESPSVAGKREELRKRLERLESASRELDGPSSDFDHFFHLTATTIAWMDSTLSTENVPARDFSPLYSPTGDPRKDRLAFFHLIEKLKTQKRTGWVDNKIPNPESISDHMYRMAVLAMCSSDEKLDIAKCVMMCLVHDLAEAHVGDIAPREGITSAEKRRREEQAMRNIVHDMLHDSPAARQIEALWKEYEERQTPEARFVKDLDRFEMAAQASEYERDHNASLQPFFDSSLPNLQHPEVQEWGRDLSDERASRTSS</sequence>
<evidence type="ECO:0000256" key="14">
    <source>
        <dbReference type="ARBA" id="ARBA00023285"/>
    </source>
</evidence>
<dbReference type="InterPro" id="IPR030381">
    <property type="entry name" value="G_DYNAMIN_dom"/>
</dbReference>
<evidence type="ECO:0000313" key="18">
    <source>
        <dbReference type="EMBL" id="KAF7371080.1"/>
    </source>
</evidence>
<keyword evidence="11" id="KW-0378">Hydrolase</keyword>
<dbReference type="InterPro" id="IPR000375">
    <property type="entry name" value="Dynamin_stalk"/>
</dbReference>
<dbReference type="InterPro" id="IPR022812">
    <property type="entry name" value="Dynamin"/>
</dbReference>
<feature type="compositionally biased region" description="Polar residues" evidence="15">
    <location>
        <begin position="1"/>
        <end position="10"/>
    </location>
</feature>
<dbReference type="Proteomes" id="UP000623467">
    <property type="component" value="Unassembled WGS sequence"/>
</dbReference>
<evidence type="ECO:0000259" key="17">
    <source>
        <dbReference type="PROSITE" id="PS51718"/>
    </source>
</evidence>
<organism evidence="18 19">
    <name type="scientific">Mycena sanguinolenta</name>
    <dbReference type="NCBI Taxonomy" id="230812"/>
    <lineage>
        <taxon>Eukaryota</taxon>
        <taxon>Fungi</taxon>
        <taxon>Dikarya</taxon>
        <taxon>Basidiomycota</taxon>
        <taxon>Agaricomycotina</taxon>
        <taxon>Agaricomycetes</taxon>
        <taxon>Agaricomycetidae</taxon>
        <taxon>Agaricales</taxon>
        <taxon>Marasmiineae</taxon>
        <taxon>Mycenaceae</taxon>
        <taxon>Mycena</taxon>
    </lineage>
</organism>
<comment type="similarity">
    <text evidence="6">Belongs to the HDDC2 family.</text>
</comment>
<evidence type="ECO:0000256" key="10">
    <source>
        <dbReference type="ARBA" id="ARBA00022741"/>
    </source>
</evidence>
<evidence type="ECO:0000256" key="1">
    <source>
        <dbReference type="ARBA" id="ARBA00001638"/>
    </source>
</evidence>
<keyword evidence="14" id="KW-0170">Cobalt</keyword>
<dbReference type="InterPro" id="IPR001401">
    <property type="entry name" value="Dynamin_GTPase"/>
</dbReference>
<comment type="function">
    <text evidence="5">Catalyzes the dephosphorylation of the nucleoside 5'-monophosphates deoxyadenosine monophosphate (dAMP), deoxycytidine monophosphate (dCMP), deoxyguanosine monophosphate (dGMP) and deoxythymidine monophosphate (dTMP).</text>
</comment>
<evidence type="ECO:0000259" key="16">
    <source>
        <dbReference type="PROSITE" id="PS51388"/>
    </source>
</evidence>
<gene>
    <name evidence="18" type="ORF">MSAN_00742500</name>
</gene>
<evidence type="ECO:0000256" key="11">
    <source>
        <dbReference type="ARBA" id="ARBA00022801"/>
    </source>
</evidence>
<dbReference type="Pfam" id="PF13023">
    <property type="entry name" value="HD_3"/>
    <property type="match status" value="1"/>
</dbReference>
<dbReference type="InterPro" id="IPR045063">
    <property type="entry name" value="Dynamin_N"/>
</dbReference>
<keyword evidence="12" id="KW-0460">Magnesium</keyword>
<keyword evidence="9" id="KW-0479">Metal-binding</keyword>
<dbReference type="Gene3D" id="1.20.120.1240">
    <property type="entry name" value="Dynamin, middle domain"/>
    <property type="match status" value="1"/>
</dbReference>
<dbReference type="Gene3D" id="3.40.50.300">
    <property type="entry name" value="P-loop containing nucleotide triphosphate hydrolases"/>
    <property type="match status" value="1"/>
</dbReference>
<evidence type="ECO:0000256" key="5">
    <source>
        <dbReference type="ARBA" id="ARBA00004074"/>
    </source>
</evidence>
<feature type="domain" description="Dynamin-type G" evidence="17">
    <location>
        <begin position="50"/>
        <end position="356"/>
    </location>
</feature>
<dbReference type="SMART" id="SM00302">
    <property type="entry name" value="GED"/>
    <property type="match status" value="1"/>
</dbReference>
<dbReference type="GO" id="GO:0046872">
    <property type="term" value="F:metal ion binding"/>
    <property type="evidence" value="ECO:0007669"/>
    <property type="project" value="UniProtKB-KW"/>
</dbReference>
<dbReference type="GO" id="GO:0005525">
    <property type="term" value="F:GTP binding"/>
    <property type="evidence" value="ECO:0007669"/>
    <property type="project" value="InterPro"/>
</dbReference>
<feature type="compositionally biased region" description="Basic and acidic residues" evidence="15">
    <location>
        <begin position="964"/>
        <end position="982"/>
    </location>
</feature>
<dbReference type="GO" id="GO:0003924">
    <property type="term" value="F:GTPase activity"/>
    <property type="evidence" value="ECO:0007669"/>
    <property type="project" value="InterPro"/>
</dbReference>
<dbReference type="SMART" id="SM00471">
    <property type="entry name" value="HDc"/>
    <property type="match status" value="1"/>
</dbReference>
<evidence type="ECO:0000256" key="15">
    <source>
        <dbReference type="SAM" id="MobiDB-lite"/>
    </source>
</evidence>
<dbReference type="PANTHER" id="PTHR11566">
    <property type="entry name" value="DYNAMIN"/>
    <property type="match status" value="1"/>
</dbReference>
<comment type="catalytic activity">
    <reaction evidence="1">
        <text>a 2'-deoxyribonucleoside 5'-phosphate + H2O = a 2'-deoxyribonucleoside + phosphate</text>
        <dbReference type="Rhea" id="RHEA:36167"/>
        <dbReference type="ChEBI" id="CHEBI:15377"/>
        <dbReference type="ChEBI" id="CHEBI:18274"/>
        <dbReference type="ChEBI" id="CHEBI:43474"/>
        <dbReference type="ChEBI" id="CHEBI:65317"/>
        <dbReference type="EC" id="3.1.3.89"/>
    </reaction>
</comment>
<proteinExistence type="inferred from homology"/>
<dbReference type="Pfam" id="PF02212">
    <property type="entry name" value="GED"/>
    <property type="match status" value="1"/>
</dbReference>
<comment type="cofactor">
    <cofactor evidence="4">
        <name>Mg(2+)</name>
        <dbReference type="ChEBI" id="CHEBI:18420"/>
    </cofactor>
</comment>
<dbReference type="EMBL" id="JACAZH010000004">
    <property type="protein sequence ID" value="KAF7371080.1"/>
    <property type="molecule type" value="Genomic_DNA"/>
</dbReference>
<keyword evidence="10" id="KW-0547">Nucleotide-binding</keyword>
<dbReference type="GO" id="GO:0002953">
    <property type="term" value="F:5'-deoxynucleotidase activity"/>
    <property type="evidence" value="ECO:0007669"/>
    <property type="project" value="UniProtKB-EC"/>
</dbReference>
<accession>A0A8H7DE60</accession>
<keyword evidence="13" id="KW-0342">GTP-binding</keyword>
<dbReference type="PROSITE" id="PS51718">
    <property type="entry name" value="G_DYNAMIN_2"/>
    <property type="match status" value="1"/>
</dbReference>